<dbReference type="Proteomes" id="UP001269267">
    <property type="component" value="Unassembled WGS sequence"/>
</dbReference>
<evidence type="ECO:0000256" key="2">
    <source>
        <dbReference type="SAM" id="Phobius"/>
    </source>
</evidence>
<name>A0ABU1G9M7_9GAMM</name>
<feature type="transmembrane region" description="Helical" evidence="2">
    <location>
        <begin position="7"/>
        <end position="25"/>
    </location>
</feature>
<dbReference type="PANTHER" id="PTHR12151">
    <property type="entry name" value="ELECTRON TRANSPORT PROTIN SCO1/SENC FAMILY MEMBER"/>
    <property type="match status" value="1"/>
</dbReference>
<evidence type="ECO:0000313" key="3">
    <source>
        <dbReference type="EMBL" id="MDR5874202.1"/>
    </source>
</evidence>
<dbReference type="EMBL" id="JARWAI010000003">
    <property type="protein sequence ID" value="MDR5874202.1"/>
    <property type="molecule type" value="Genomic_DNA"/>
</dbReference>
<dbReference type="PANTHER" id="PTHR12151:SF25">
    <property type="entry name" value="LINALOOL DEHYDRATASE_ISOMERASE DOMAIN-CONTAINING PROTEIN"/>
    <property type="match status" value="1"/>
</dbReference>
<dbReference type="RefSeq" id="WP_230445579.1">
    <property type="nucleotide sequence ID" value="NZ_JARWAI010000003.1"/>
</dbReference>
<proteinExistence type="inferred from homology"/>
<dbReference type="Gene3D" id="3.40.30.10">
    <property type="entry name" value="Glutaredoxin"/>
    <property type="match status" value="1"/>
</dbReference>
<evidence type="ECO:0000256" key="1">
    <source>
        <dbReference type="ARBA" id="ARBA00010996"/>
    </source>
</evidence>
<reference evidence="3 4" key="1">
    <citation type="submission" date="2023-04" db="EMBL/GenBank/DDBJ databases">
        <title>A long-awaited taxogenomic arrangement of the family Halomonadaceae.</title>
        <authorList>
            <person name="De La Haba R."/>
            <person name="Chuvochina M."/>
            <person name="Wittouck S."/>
            <person name="Arahal D.R."/>
            <person name="Sanchez-Porro C."/>
            <person name="Hugenholtz P."/>
            <person name="Ventosa A."/>
        </authorList>
    </citation>
    <scope>NUCLEOTIDE SEQUENCE [LARGE SCALE GENOMIC DNA]</scope>
    <source>
        <strain evidence="3 4">DSM 18042</strain>
    </source>
</reference>
<comment type="similarity">
    <text evidence="1">Belongs to the SCO1/2 family.</text>
</comment>
<accession>A0ABU1G9M7</accession>
<gene>
    <name evidence="3" type="ORF">QC815_04630</name>
</gene>
<dbReference type="Pfam" id="PF02630">
    <property type="entry name" value="SCO1-SenC"/>
    <property type="match status" value="1"/>
</dbReference>
<dbReference type="CDD" id="cd02968">
    <property type="entry name" value="SCO"/>
    <property type="match status" value="1"/>
</dbReference>
<dbReference type="SUPFAM" id="SSF52833">
    <property type="entry name" value="Thioredoxin-like"/>
    <property type="match status" value="1"/>
</dbReference>
<keyword evidence="2" id="KW-0812">Transmembrane</keyword>
<organism evidence="3 4">
    <name type="scientific">Vreelandella gomseomensis</name>
    <dbReference type="NCBI Taxonomy" id="370766"/>
    <lineage>
        <taxon>Bacteria</taxon>
        <taxon>Pseudomonadati</taxon>
        <taxon>Pseudomonadota</taxon>
        <taxon>Gammaproteobacteria</taxon>
        <taxon>Oceanospirillales</taxon>
        <taxon>Halomonadaceae</taxon>
        <taxon>Vreelandella</taxon>
    </lineage>
</organism>
<evidence type="ECO:0000313" key="4">
    <source>
        <dbReference type="Proteomes" id="UP001269267"/>
    </source>
</evidence>
<protein>
    <submittedName>
        <fullName evidence="3">SCO family protein</fullName>
    </submittedName>
</protein>
<keyword evidence="2" id="KW-0472">Membrane</keyword>
<sequence>MTYPKRWLGVGLITILIVGIGVLLYDSVLSPHSDMPSGGDIELPSTQGDFSLAQLGEEQIALVSFGYTYCPDVCPMTLSVTRQALAGLSPAQRQKVVPVMITVDPERDTLERLEQYLAFFDEDLIGARGSDADLKDVMSRYGVISRRVEAPDSAIEYTIDHSSALYLVDRDGDILQRVLYSPTPQALSAALVEKLGG</sequence>
<keyword evidence="4" id="KW-1185">Reference proteome</keyword>
<keyword evidence="2" id="KW-1133">Transmembrane helix</keyword>
<dbReference type="InterPro" id="IPR036249">
    <property type="entry name" value="Thioredoxin-like_sf"/>
</dbReference>
<dbReference type="InterPro" id="IPR003782">
    <property type="entry name" value="SCO1/SenC"/>
</dbReference>
<comment type="caution">
    <text evidence="3">The sequence shown here is derived from an EMBL/GenBank/DDBJ whole genome shotgun (WGS) entry which is preliminary data.</text>
</comment>